<feature type="compositionally biased region" description="Basic and acidic residues" evidence="11">
    <location>
        <begin position="813"/>
        <end position="845"/>
    </location>
</feature>
<evidence type="ECO:0000313" key="16">
    <source>
        <dbReference type="Proteomes" id="UP000182259"/>
    </source>
</evidence>
<evidence type="ECO:0000256" key="5">
    <source>
        <dbReference type="ARBA" id="ARBA00022737"/>
    </source>
</evidence>
<dbReference type="PANTHER" id="PTHR46980:SF2">
    <property type="entry name" value="TRICALBIN-1-RELATED"/>
    <property type="match status" value="1"/>
</dbReference>
<evidence type="ECO:0000256" key="10">
    <source>
        <dbReference type="ARBA" id="ARBA00023136"/>
    </source>
</evidence>
<evidence type="ECO:0000256" key="2">
    <source>
        <dbReference type="ARBA" id="ARBA00022448"/>
    </source>
</evidence>
<proteinExistence type="predicted"/>
<keyword evidence="8" id="KW-0445">Lipid transport</keyword>
<keyword evidence="6" id="KW-0256">Endoplasmic reticulum</keyword>
<protein>
    <submittedName>
        <fullName evidence="15">CIC11C00000003784</fullName>
    </submittedName>
</protein>
<dbReference type="CDD" id="cd04044">
    <property type="entry name" value="C2A_Tricalbin-like"/>
    <property type="match status" value="1"/>
</dbReference>
<dbReference type="Pfam" id="PF00168">
    <property type="entry name" value="C2"/>
    <property type="match status" value="4"/>
</dbReference>
<evidence type="ECO:0000313" key="15">
    <source>
        <dbReference type="EMBL" id="SGZ55945.1"/>
    </source>
</evidence>
<dbReference type="GO" id="GO:0008289">
    <property type="term" value="F:lipid binding"/>
    <property type="evidence" value="ECO:0007669"/>
    <property type="project" value="UniProtKB-KW"/>
</dbReference>
<keyword evidence="3" id="KW-0597">Phosphoprotein</keyword>
<evidence type="ECO:0000256" key="1">
    <source>
        <dbReference type="ARBA" id="ARBA00004586"/>
    </source>
</evidence>
<evidence type="ECO:0000259" key="14">
    <source>
        <dbReference type="PROSITE" id="PS51847"/>
    </source>
</evidence>
<dbReference type="EMBL" id="LT635767">
    <property type="protein sequence ID" value="SGZ55945.1"/>
    <property type="molecule type" value="Genomic_DNA"/>
</dbReference>
<dbReference type="InterPro" id="IPR035892">
    <property type="entry name" value="C2_domain_sf"/>
</dbReference>
<dbReference type="InterPro" id="IPR037762">
    <property type="entry name" value="C2C_Tricalbin"/>
</dbReference>
<keyword evidence="7 12" id="KW-1133">Transmembrane helix</keyword>
<dbReference type="SUPFAM" id="SSF49562">
    <property type="entry name" value="C2 domain (Calcium/lipid-binding domain, CaLB)"/>
    <property type="match status" value="4"/>
</dbReference>
<dbReference type="InterPro" id="IPR031468">
    <property type="entry name" value="SMP_LBD"/>
</dbReference>
<name>A0A1L0BX71_9ASCO</name>
<dbReference type="PROSITE" id="PS50004">
    <property type="entry name" value="C2"/>
    <property type="match status" value="4"/>
</dbReference>
<dbReference type="SMART" id="SM00239">
    <property type="entry name" value="C2"/>
    <property type="match status" value="4"/>
</dbReference>
<dbReference type="GO" id="GO:0006869">
    <property type="term" value="P:lipid transport"/>
    <property type="evidence" value="ECO:0007669"/>
    <property type="project" value="UniProtKB-KW"/>
</dbReference>
<keyword evidence="4 12" id="KW-0812">Transmembrane</keyword>
<feature type="compositionally biased region" description="Low complexity" evidence="11">
    <location>
        <begin position="1"/>
        <end position="10"/>
    </location>
</feature>
<dbReference type="Gene3D" id="2.60.40.150">
    <property type="entry name" value="C2 domain"/>
    <property type="match status" value="4"/>
</dbReference>
<accession>A0A1L0BX71</accession>
<dbReference type="CDD" id="cd21678">
    <property type="entry name" value="SMP_TCB"/>
    <property type="match status" value="1"/>
</dbReference>
<dbReference type="CDD" id="cd04045">
    <property type="entry name" value="C2C_Tricalbin-like"/>
    <property type="match status" value="1"/>
</dbReference>
<feature type="domain" description="C2" evidence="13">
    <location>
        <begin position="991"/>
        <end position="1108"/>
    </location>
</feature>
<evidence type="ECO:0000256" key="12">
    <source>
        <dbReference type="SAM" id="Phobius"/>
    </source>
</evidence>
<dbReference type="InterPro" id="IPR056910">
    <property type="entry name" value="TCB1-3_C2"/>
</dbReference>
<feature type="domain" description="C2" evidence="13">
    <location>
        <begin position="376"/>
        <end position="498"/>
    </location>
</feature>
<feature type="compositionally biased region" description="Basic and acidic residues" evidence="11">
    <location>
        <begin position="17"/>
        <end position="26"/>
    </location>
</feature>
<dbReference type="GO" id="GO:0005789">
    <property type="term" value="C:endoplasmic reticulum membrane"/>
    <property type="evidence" value="ECO:0007669"/>
    <property type="project" value="UniProtKB-SubCell"/>
</dbReference>
<dbReference type="PANTHER" id="PTHR46980">
    <property type="entry name" value="TRICALBIN-1-RELATED"/>
    <property type="match status" value="1"/>
</dbReference>
<keyword evidence="10 12" id="KW-0472">Membrane</keyword>
<dbReference type="AlphaFoldDB" id="A0A1L0BX71"/>
<dbReference type="InterPro" id="IPR037761">
    <property type="entry name" value="C2A_Tricalbin"/>
</dbReference>
<evidence type="ECO:0000256" key="4">
    <source>
        <dbReference type="ARBA" id="ARBA00022692"/>
    </source>
</evidence>
<dbReference type="PIRSF" id="PIRSF037232">
    <property type="entry name" value="Tricalbin"/>
    <property type="match status" value="1"/>
</dbReference>
<reference evidence="15 16" key="1">
    <citation type="submission" date="2016-10" db="EMBL/GenBank/DDBJ databases">
        <authorList>
            <person name="de Groot N.N."/>
        </authorList>
    </citation>
    <scope>NUCLEOTIDE SEQUENCE [LARGE SCALE GENOMIC DNA]</scope>
    <source>
        <strain evidence="15 16">PYCC 4715</strain>
    </source>
</reference>
<feature type="domain" description="SMP-LTD" evidence="14">
    <location>
        <begin position="183"/>
        <end position="385"/>
    </location>
</feature>
<dbReference type="InterPro" id="IPR052455">
    <property type="entry name" value="Tricalbin_domain"/>
</dbReference>
<dbReference type="CDD" id="cd04052">
    <property type="entry name" value="C2B_Tricalbin-like"/>
    <property type="match status" value="1"/>
</dbReference>
<dbReference type="GO" id="GO:0061817">
    <property type="term" value="P:endoplasmic reticulum-plasma membrane tethering"/>
    <property type="evidence" value="ECO:0007669"/>
    <property type="project" value="InterPro"/>
</dbReference>
<dbReference type="PROSITE" id="PS51847">
    <property type="entry name" value="SMP"/>
    <property type="match status" value="1"/>
</dbReference>
<feature type="domain" description="C2" evidence="13">
    <location>
        <begin position="523"/>
        <end position="636"/>
    </location>
</feature>
<dbReference type="InterPro" id="IPR017147">
    <property type="entry name" value="Tricalbin"/>
</dbReference>
<evidence type="ECO:0000256" key="7">
    <source>
        <dbReference type="ARBA" id="ARBA00022989"/>
    </source>
</evidence>
<dbReference type="GO" id="GO:0071944">
    <property type="term" value="C:cell periphery"/>
    <property type="evidence" value="ECO:0007669"/>
    <property type="project" value="UniProtKB-ARBA"/>
</dbReference>
<evidence type="ECO:0000259" key="13">
    <source>
        <dbReference type="PROSITE" id="PS50004"/>
    </source>
</evidence>
<dbReference type="Proteomes" id="UP000182259">
    <property type="component" value="Chromosome IV"/>
</dbReference>
<dbReference type="Pfam" id="PF24920">
    <property type="entry name" value="C2_TCB1"/>
    <property type="match status" value="1"/>
</dbReference>
<evidence type="ECO:0000256" key="11">
    <source>
        <dbReference type="SAM" id="MobiDB-lite"/>
    </source>
</evidence>
<evidence type="ECO:0000256" key="6">
    <source>
        <dbReference type="ARBA" id="ARBA00022824"/>
    </source>
</evidence>
<keyword evidence="9" id="KW-0446">Lipid-binding</keyword>
<feature type="region of interest" description="Disordered" evidence="11">
    <location>
        <begin position="813"/>
        <end position="858"/>
    </location>
</feature>
<dbReference type="InterPro" id="IPR037756">
    <property type="entry name" value="C2D_Tricalbin"/>
</dbReference>
<feature type="region of interest" description="Disordered" evidence="11">
    <location>
        <begin position="1"/>
        <end position="42"/>
    </location>
</feature>
<dbReference type="Pfam" id="PF25669">
    <property type="entry name" value="SMP_MUG190-like"/>
    <property type="match status" value="1"/>
</dbReference>
<keyword evidence="5" id="KW-0677">Repeat</keyword>
<sequence length="1191" mass="133099">MSEAGAAAAADPSEVLEPPKQKKLDQKPPFNEEELIKEKTNGANTTTIDWTISEDYDMSDIKTKPPPRKSVEPTYRGWKEVGRWEKADALTSEDEAMDLLTRGSIFDTYLPKIAYGDWYHNVAYIIVGGLLSWIVGWFRFSLAPVFFIMLACAVMYRSSVRTYRQSLREQAQREFSIKSIEDDYETMDWLNVFLEKFWHFLEPSVSQIVTEQVNPILAASPAPAFIKSLWLDSFTAGTKPPRIDLVKTLQGTAEDVVVMDWGVSFTPNEVADSSSKQLKNKVNEKVVVKVKLFGVTLPIAVSDVSFKSLVRVRMRMMSSFPHIQTINVALLEPPQIDFNSRIFGESTFNWEVLAFPGLYPFINQMIKKYAAPILFAPLSFQLNVEQLMAGAPLNSAIGVLVVNLKSAKGLKNYGRVGNTIDPYCNLGFSKKVLATTKYIKNTSKPVWNETVNIPITTTSEPLNITIMDHNGHRNDNIIGSVQLDMDILLQNPKHPNINAPVVRNNKVVGEILFGLNFMPALMATRQPDGAVNPPPDLNTGIAMILVVNARNLKSPSDKPLSTSVEVLLDGVPVIETAVVKKNNNPAWGDSEEKIIFDRAKTRVRVILRTTDKKIYGSFRCNLNDLIDATMIQDPWFQLSKGGEVQISTHWKPVMLEGASGAGGYSSPMGVVRVVIDKAEDLRNLETIGKIDPYARILVNGIERARTVAAESTLNPTWAEVHYVSISSPNQKLTLEVMDVEKRSPDRTLGSFDVRLNELIQRDEKGRYIETVDNEKRVSKLIHKKGPKGSLTYSLSFYPTLPVMTLDDYQAEEDEKKAEKKRMEELKKAEEKGDKEEKKKLERQKEELDEEADEEGDSQNKLRLNLEQLTEFKSGVLVYEILDVDTGKDDCYLQLFSDNHGLPDFTSPKLKQRKSKLNVTGDVIIKELDWSKVNIRLSKKKDNNRSEKPISEVNIPAHQLLSNGYKEPMTIQLSGAVTASVRVRASWVPIVYSGEIPPQDSHDNSGYLNVEAIDANDLPAGDSNGKSDPYVKLFLNTDKEDFFKSKKVKKTLDPVWNETAKVAVINKYDSVVKVVVYDWDIGPEQDDWLCEGYMKLSEMNKEGETEYTVKLFDEEEKPAGEAHFKLSFKPDFIINVRPASSTHIGDAFGAVGTGVGAVGHVGKGFGKGLGKGVGTVGKGLKKGLHLGKSKDE</sequence>
<dbReference type="PRINTS" id="PR00360">
    <property type="entry name" value="C2DOMAIN"/>
</dbReference>
<feature type="transmembrane region" description="Helical" evidence="12">
    <location>
        <begin position="118"/>
        <end position="135"/>
    </location>
</feature>
<feature type="compositionally biased region" description="Acidic residues" evidence="11">
    <location>
        <begin position="846"/>
        <end position="856"/>
    </location>
</feature>
<feature type="domain" description="C2" evidence="13">
    <location>
        <begin position="640"/>
        <end position="768"/>
    </location>
</feature>
<comment type="subcellular location">
    <subcellularLocation>
        <location evidence="1">Endoplasmic reticulum membrane</location>
    </subcellularLocation>
</comment>
<evidence type="ECO:0000256" key="9">
    <source>
        <dbReference type="ARBA" id="ARBA00023121"/>
    </source>
</evidence>
<dbReference type="CDD" id="cd04040">
    <property type="entry name" value="C2D_Tricalbin-like"/>
    <property type="match status" value="1"/>
</dbReference>
<gene>
    <name evidence="15" type="ORF">SAMEA4029009_CIC11G00000003784</name>
</gene>
<evidence type="ECO:0000256" key="3">
    <source>
        <dbReference type="ARBA" id="ARBA00022553"/>
    </source>
</evidence>
<dbReference type="InterPro" id="IPR037765">
    <property type="entry name" value="C2B_Tricalbin"/>
</dbReference>
<organism evidence="15 16">
    <name type="scientific">Sungouiella intermedia</name>
    <dbReference type="NCBI Taxonomy" id="45354"/>
    <lineage>
        <taxon>Eukaryota</taxon>
        <taxon>Fungi</taxon>
        <taxon>Dikarya</taxon>
        <taxon>Ascomycota</taxon>
        <taxon>Saccharomycotina</taxon>
        <taxon>Pichiomycetes</taxon>
        <taxon>Metschnikowiaceae</taxon>
        <taxon>Sungouiella</taxon>
    </lineage>
</organism>
<keyword evidence="2" id="KW-0813">Transport</keyword>
<dbReference type="InterPro" id="IPR000008">
    <property type="entry name" value="C2_dom"/>
</dbReference>
<evidence type="ECO:0000256" key="8">
    <source>
        <dbReference type="ARBA" id="ARBA00023055"/>
    </source>
</evidence>